<sequence>MQSGKIVEYGETAQIMRNPRHAYTKELLNSIFHLNLKRS</sequence>
<keyword evidence="2" id="KW-0547">Nucleotide-binding</keyword>
<name>A0A921HN05_9FIRM</name>
<evidence type="ECO:0000313" key="6">
    <source>
        <dbReference type="Proteomes" id="UP000780768"/>
    </source>
</evidence>
<feature type="domain" description="Oligopeptide/dipeptide ABC transporter C-terminal" evidence="4">
    <location>
        <begin position="7"/>
        <end position="36"/>
    </location>
</feature>
<dbReference type="GO" id="GO:0005524">
    <property type="term" value="F:ATP binding"/>
    <property type="evidence" value="ECO:0007669"/>
    <property type="project" value="UniProtKB-KW"/>
</dbReference>
<evidence type="ECO:0000259" key="4">
    <source>
        <dbReference type="Pfam" id="PF08352"/>
    </source>
</evidence>
<evidence type="ECO:0000256" key="2">
    <source>
        <dbReference type="ARBA" id="ARBA00022741"/>
    </source>
</evidence>
<dbReference type="InterPro" id="IPR013563">
    <property type="entry name" value="Oligopep_ABC_C"/>
</dbReference>
<dbReference type="AlphaFoldDB" id="A0A921HN05"/>
<protein>
    <recommendedName>
        <fullName evidence="4">Oligopeptide/dipeptide ABC transporter C-terminal domain-containing protein</fullName>
    </recommendedName>
</protein>
<dbReference type="Gene3D" id="3.40.50.300">
    <property type="entry name" value="P-loop containing nucleotide triphosphate hydrolases"/>
    <property type="match status" value="1"/>
</dbReference>
<gene>
    <name evidence="5" type="ORF">K8V65_00935</name>
</gene>
<comment type="caution">
    <text evidence="5">The sequence shown here is derived from an EMBL/GenBank/DDBJ whole genome shotgun (WGS) entry which is preliminary data.</text>
</comment>
<reference evidence="5" key="1">
    <citation type="journal article" date="2021" name="PeerJ">
        <title>Extensive microbial diversity within the chicken gut microbiome revealed by metagenomics and culture.</title>
        <authorList>
            <person name="Gilroy R."/>
            <person name="Ravi A."/>
            <person name="Getino M."/>
            <person name="Pursley I."/>
            <person name="Horton D.L."/>
            <person name="Alikhan N.F."/>
            <person name="Baker D."/>
            <person name="Gharbi K."/>
            <person name="Hall N."/>
            <person name="Watson M."/>
            <person name="Adriaenssens E.M."/>
            <person name="Foster-Nyarko E."/>
            <person name="Jarju S."/>
            <person name="Secka A."/>
            <person name="Antonio M."/>
            <person name="Oren A."/>
            <person name="Chaudhuri R.R."/>
            <person name="La Ragione R."/>
            <person name="Hildebrand F."/>
            <person name="Pallen M.J."/>
        </authorList>
    </citation>
    <scope>NUCLEOTIDE SEQUENCE</scope>
    <source>
        <strain evidence="5">7318</strain>
    </source>
</reference>
<dbReference type="InterPro" id="IPR027417">
    <property type="entry name" value="P-loop_NTPase"/>
</dbReference>
<evidence type="ECO:0000313" key="5">
    <source>
        <dbReference type="EMBL" id="HJF84220.1"/>
    </source>
</evidence>
<reference evidence="5" key="2">
    <citation type="submission" date="2021-09" db="EMBL/GenBank/DDBJ databases">
        <authorList>
            <person name="Gilroy R."/>
        </authorList>
    </citation>
    <scope>NUCLEOTIDE SEQUENCE</scope>
    <source>
        <strain evidence="5">7318</strain>
    </source>
</reference>
<accession>A0A921HN05</accession>
<evidence type="ECO:0000256" key="1">
    <source>
        <dbReference type="ARBA" id="ARBA00022448"/>
    </source>
</evidence>
<dbReference type="EMBL" id="DYVR01000024">
    <property type="protein sequence ID" value="HJF84220.1"/>
    <property type="molecule type" value="Genomic_DNA"/>
</dbReference>
<dbReference type="Proteomes" id="UP000780768">
    <property type="component" value="Unassembled WGS sequence"/>
</dbReference>
<keyword evidence="1" id="KW-0813">Transport</keyword>
<organism evidence="5 6">
    <name type="scientific">Megamonas hypermegale</name>
    <dbReference type="NCBI Taxonomy" id="158847"/>
    <lineage>
        <taxon>Bacteria</taxon>
        <taxon>Bacillati</taxon>
        <taxon>Bacillota</taxon>
        <taxon>Negativicutes</taxon>
        <taxon>Selenomonadales</taxon>
        <taxon>Selenomonadaceae</taxon>
        <taxon>Megamonas</taxon>
    </lineage>
</organism>
<proteinExistence type="predicted"/>
<keyword evidence="3" id="KW-0067">ATP-binding</keyword>
<dbReference type="Pfam" id="PF08352">
    <property type="entry name" value="oligo_HPY"/>
    <property type="match status" value="1"/>
</dbReference>
<evidence type="ECO:0000256" key="3">
    <source>
        <dbReference type="ARBA" id="ARBA00022840"/>
    </source>
</evidence>
<dbReference type="GO" id="GO:0015833">
    <property type="term" value="P:peptide transport"/>
    <property type="evidence" value="ECO:0007669"/>
    <property type="project" value="InterPro"/>
</dbReference>